<dbReference type="Pfam" id="PF01475">
    <property type="entry name" value="FUR"/>
    <property type="match status" value="1"/>
</dbReference>
<evidence type="ECO:0000256" key="3">
    <source>
        <dbReference type="ARBA" id="ARBA00022490"/>
    </source>
</evidence>
<dbReference type="GO" id="GO:0000976">
    <property type="term" value="F:transcription cis-regulatory region binding"/>
    <property type="evidence" value="ECO:0007669"/>
    <property type="project" value="TreeGrafter"/>
</dbReference>
<dbReference type="Gene3D" id="3.30.1490.190">
    <property type="match status" value="1"/>
</dbReference>
<evidence type="ECO:0000256" key="12">
    <source>
        <dbReference type="PIRSR" id="PIRSR602481-2"/>
    </source>
</evidence>
<keyword evidence="8" id="KW-0238">DNA-binding</keyword>
<dbReference type="GeneID" id="79870591"/>
<comment type="caution">
    <text evidence="13">The sequence shown here is derived from an EMBL/GenBank/DDBJ whole genome shotgun (WGS) entry which is preliminary data.</text>
</comment>
<organism evidence="13 14">
    <name type="scientific">Heyndrickxia oleronia</name>
    <dbReference type="NCBI Taxonomy" id="38875"/>
    <lineage>
        <taxon>Bacteria</taxon>
        <taxon>Bacillati</taxon>
        <taxon>Bacillota</taxon>
        <taxon>Bacilli</taxon>
        <taxon>Bacillales</taxon>
        <taxon>Bacillaceae</taxon>
        <taxon>Heyndrickxia</taxon>
    </lineage>
</organism>
<sequence length="140" mass="16507">MEEEQMMELIPFLKERGLRITPQRMLILSTIQKLNIHPTVEDIHRELPYISLATIYNNVKLFVQLRILKELPYGNGISKYELSTTDHYHIICESCGKIEDFNYPKLKEVEQVASRLSHFSIQLHHFEVYGICKECQELSK</sequence>
<keyword evidence="4" id="KW-0678">Repressor</keyword>
<keyword evidence="10" id="KW-0464">Manganese</keyword>
<gene>
    <name evidence="13" type="ORF">BWZ43_03250</name>
</gene>
<dbReference type="GO" id="GO:0008270">
    <property type="term" value="F:zinc ion binding"/>
    <property type="evidence" value="ECO:0007669"/>
    <property type="project" value="TreeGrafter"/>
</dbReference>
<evidence type="ECO:0000256" key="10">
    <source>
        <dbReference type="ARBA" id="ARBA00023211"/>
    </source>
</evidence>
<dbReference type="PANTHER" id="PTHR33202:SF8">
    <property type="entry name" value="PEROXIDE-RESPONSIVE REPRESSOR PERR"/>
    <property type="match status" value="1"/>
</dbReference>
<dbReference type="InterPro" id="IPR002481">
    <property type="entry name" value="FUR"/>
</dbReference>
<evidence type="ECO:0000256" key="9">
    <source>
        <dbReference type="ARBA" id="ARBA00023163"/>
    </source>
</evidence>
<evidence type="ECO:0000256" key="11">
    <source>
        <dbReference type="PIRSR" id="PIRSR602481-1"/>
    </source>
</evidence>
<name>A0A8E2IC33_9BACI</name>
<reference evidence="13 14" key="1">
    <citation type="submission" date="2017-01" db="EMBL/GenBank/DDBJ databases">
        <title>Draft genome sequence of Bacillus oleronius.</title>
        <authorList>
            <person name="Allam M."/>
        </authorList>
    </citation>
    <scope>NUCLEOTIDE SEQUENCE [LARGE SCALE GENOMIC DNA]</scope>
    <source>
        <strain evidence="13 14">DSM 9356</strain>
    </source>
</reference>
<evidence type="ECO:0000256" key="6">
    <source>
        <dbReference type="ARBA" id="ARBA00022833"/>
    </source>
</evidence>
<dbReference type="GO" id="GO:0003700">
    <property type="term" value="F:DNA-binding transcription factor activity"/>
    <property type="evidence" value="ECO:0007669"/>
    <property type="project" value="InterPro"/>
</dbReference>
<comment type="similarity">
    <text evidence="2">Belongs to the Fur family.</text>
</comment>
<dbReference type="CDD" id="cd07153">
    <property type="entry name" value="Fur_like"/>
    <property type="match status" value="1"/>
</dbReference>
<feature type="binding site" evidence="11">
    <location>
        <position position="132"/>
    </location>
    <ligand>
        <name>Zn(2+)</name>
        <dbReference type="ChEBI" id="CHEBI:29105"/>
    </ligand>
</feature>
<dbReference type="GO" id="GO:1900376">
    <property type="term" value="P:regulation of secondary metabolite biosynthetic process"/>
    <property type="evidence" value="ECO:0007669"/>
    <property type="project" value="TreeGrafter"/>
</dbReference>
<keyword evidence="3" id="KW-0963">Cytoplasm</keyword>
<dbReference type="AlphaFoldDB" id="A0A8E2IC33"/>
<accession>A0A8E2IC33</accession>
<protein>
    <submittedName>
        <fullName evidence="13">Transcriptional repressor</fullName>
    </submittedName>
</protein>
<dbReference type="EMBL" id="MTLA01000034">
    <property type="protein sequence ID" value="OOP69783.1"/>
    <property type="molecule type" value="Genomic_DNA"/>
</dbReference>
<keyword evidence="5 11" id="KW-0479">Metal-binding</keyword>
<feature type="binding site" evidence="12">
    <location>
        <position position="124"/>
    </location>
    <ligand>
        <name>Fe cation</name>
        <dbReference type="ChEBI" id="CHEBI:24875"/>
    </ligand>
</feature>
<dbReference type="SUPFAM" id="SSF46785">
    <property type="entry name" value="Winged helix' DNA-binding domain"/>
    <property type="match status" value="1"/>
</dbReference>
<evidence type="ECO:0000313" key="13">
    <source>
        <dbReference type="EMBL" id="OOP69783.1"/>
    </source>
</evidence>
<dbReference type="InterPro" id="IPR036388">
    <property type="entry name" value="WH-like_DNA-bd_sf"/>
</dbReference>
<evidence type="ECO:0000256" key="5">
    <source>
        <dbReference type="ARBA" id="ARBA00022723"/>
    </source>
</evidence>
<dbReference type="PANTHER" id="PTHR33202">
    <property type="entry name" value="ZINC UPTAKE REGULATION PROTEIN"/>
    <property type="match status" value="1"/>
</dbReference>
<evidence type="ECO:0000256" key="7">
    <source>
        <dbReference type="ARBA" id="ARBA00023015"/>
    </source>
</evidence>
<dbReference type="InterPro" id="IPR043135">
    <property type="entry name" value="Fur_C"/>
</dbReference>
<evidence type="ECO:0000256" key="1">
    <source>
        <dbReference type="ARBA" id="ARBA00004496"/>
    </source>
</evidence>
<feature type="binding site" evidence="11">
    <location>
        <position position="135"/>
    </location>
    <ligand>
        <name>Zn(2+)</name>
        <dbReference type="ChEBI" id="CHEBI:29105"/>
    </ligand>
</feature>
<keyword evidence="6 11" id="KW-0862">Zinc</keyword>
<keyword evidence="12" id="KW-0408">Iron</keyword>
<comment type="subcellular location">
    <subcellularLocation>
        <location evidence="1">Cytoplasm</location>
    </subcellularLocation>
</comment>
<dbReference type="GO" id="GO:0045892">
    <property type="term" value="P:negative regulation of DNA-templated transcription"/>
    <property type="evidence" value="ECO:0007669"/>
    <property type="project" value="TreeGrafter"/>
</dbReference>
<evidence type="ECO:0000256" key="2">
    <source>
        <dbReference type="ARBA" id="ARBA00007957"/>
    </source>
</evidence>
<evidence type="ECO:0000256" key="4">
    <source>
        <dbReference type="ARBA" id="ARBA00022491"/>
    </source>
</evidence>
<proteinExistence type="inferred from homology"/>
<dbReference type="GO" id="GO:0005737">
    <property type="term" value="C:cytoplasm"/>
    <property type="evidence" value="ECO:0007669"/>
    <property type="project" value="UniProtKB-SubCell"/>
</dbReference>
<dbReference type="Gene3D" id="1.10.10.10">
    <property type="entry name" value="Winged helix-like DNA-binding domain superfamily/Winged helix DNA-binding domain"/>
    <property type="match status" value="1"/>
</dbReference>
<evidence type="ECO:0000256" key="8">
    <source>
        <dbReference type="ARBA" id="ARBA00023125"/>
    </source>
</evidence>
<keyword evidence="9" id="KW-0804">Transcription</keyword>
<feature type="binding site" evidence="11">
    <location>
        <position position="92"/>
    </location>
    <ligand>
        <name>Zn(2+)</name>
        <dbReference type="ChEBI" id="CHEBI:29105"/>
    </ligand>
</feature>
<comment type="cofactor">
    <cofactor evidence="12">
        <name>Mn(2+)</name>
        <dbReference type="ChEBI" id="CHEBI:29035"/>
    </cofactor>
    <cofactor evidence="12">
        <name>Fe(2+)</name>
        <dbReference type="ChEBI" id="CHEBI:29033"/>
    </cofactor>
    <text evidence="12">Binds 1 Mn(2+) or Fe(2+) ion per subunit.</text>
</comment>
<dbReference type="InterPro" id="IPR036390">
    <property type="entry name" value="WH_DNA-bd_sf"/>
</dbReference>
<keyword evidence="14" id="KW-1185">Reference proteome</keyword>
<evidence type="ECO:0000313" key="14">
    <source>
        <dbReference type="Proteomes" id="UP000189761"/>
    </source>
</evidence>
<comment type="cofactor">
    <cofactor evidence="11">
        <name>Zn(2+)</name>
        <dbReference type="ChEBI" id="CHEBI:29105"/>
    </cofactor>
    <text evidence="11">Binds 1 zinc ion per subunit.</text>
</comment>
<feature type="binding site" evidence="11">
    <location>
        <position position="95"/>
    </location>
    <ligand>
        <name>Zn(2+)</name>
        <dbReference type="ChEBI" id="CHEBI:29105"/>
    </ligand>
</feature>
<keyword evidence="7" id="KW-0805">Transcription regulation</keyword>
<dbReference type="Proteomes" id="UP000189761">
    <property type="component" value="Unassembled WGS sequence"/>
</dbReference>
<dbReference type="FunFam" id="3.30.1490.190:FF:000003">
    <property type="entry name" value="Fur family transcriptional regulator"/>
    <property type="match status" value="1"/>
</dbReference>
<dbReference type="RefSeq" id="WP_058004083.1">
    <property type="nucleotide sequence ID" value="NZ_BOQX01000013.1"/>
</dbReference>